<evidence type="ECO:0000256" key="3">
    <source>
        <dbReference type="ARBA" id="ARBA00022777"/>
    </source>
</evidence>
<feature type="region of interest" description="Disordered" evidence="5">
    <location>
        <begin position="401"/>
        <end position="465"/>
    </location>
</feature>
<dbReference type="SUPFAM" id="SSF56112">
    <property type="entry name" value="Protein kinase-like (PK-like)"/>
    <property type="match status" value="1"/>
</dbReference>
<keyword evidence="2" id="KW-0547">Nucleotide-binding</keyword>
<gene>
    <name evidence="7" type="ORF">EFY79_17265</name>
</gene>
<dbReference type="Pfam" id="PF00069">
    <property type="entry name" value="Pkinase"/>
    <property type="match status" value="1"/>
</dbReference>
<dbReference type="GO" id="GO:0005524">
    <property type="term" value="F:ATP binding"/>
    <property type="evidence" value="ECO:0007669"/>
    <property type="project" value="UniProtKB-KW"/>
</dbReference>
<dbReference type="EMBL" id="RJJR01000015">
    <property type="protein sequence ID" value="RNI34055.1"/>
    <property type="molecule type" value="Genomic_DNA"/>
</dbReference>
<dbReference type="SMART" id="SM00220">
    <property type="entry name" value="S_TKc"/>
    <property type="match status" value="1"/>
</dbReference>
<evidence type="ECO:0000259" key="6">
    <source>
        <dbReference type="PROSITE" id="PS50011"/>
    </source>
</evidence>
<keyword evidence="8" id="KW-1185">Reference proteome</keyword>
<dbReference type="Proteomes" id="UP000267223">
    <property type="component" value="Unassembled WGS sequence"/>
</dbReference>
<evidence type="ECO:0000256" key="4">
    <source>
        <dbReference type="ARBA" id="ARBA00022840"/>
    </source>
</evidence>
<dbReference type="InterPro" id="IPR000719">
    <property type="entry name" value="Prot_kinase_dom"/>
</dbReference>
<dbReference type="PANTHER" id="PTHR43289:SF6">
    <property type="entry name" value="SERINE_THREONINE-PROTEIN KINASE NEKL-3"/>
    <property type="match status" value="1"/>
</dbReference>
<dbReference type="Gene3D" id="3.30.200.20">
    <property type="entry name" value="Phosphorylase Kinase, domain 1"/>
    <property type="match status" value="1"/>
</dbReference>
<dbReference type="RefSeq" id="WP_123121994.1">
    <property type="nucleotide sequence ID" value="NZ_RJJR01000015.1"/>
</dbReference>
<organism evidence="7 8">
    <name type="scientific">Hanamia caeni</name>
    <dbReference type="NCBI Taxonomy" id="2294116"/>
    <lineage>
        <taxon>Bacteria</taxon>
        <taxon>Pseudomonadati</taxon>
        <taxon>Bacteroidota</taxon>
        <taxon>Chitinophagia</taxon>
        <taxon>Chitinophagales</taxon>
        <taxon>Chitinophagaceae</taxon>
        <taxon>Hanamia</taxon>
    </lineage>
</organism>
<dbReference type="OrthoDB" id="9813021at2"/>
<sequence length="543" mass="60529">MAKIFTIAEGLENLGALKSGGQGSVYKARKTGEIITAIKILPTPIASENDDDKHFISFQNEVQKLKRVNEVPNPNVVSIIASGITSSGNLPFIEMEYIEGPDLGELLQPPYDPVFSVKEVLKVADHLANALAHCHRAHIKHGDIKSNNVKFNQRTGNYVLLDFGLSVMSDEQRRTSIRYAGAVEFMAPEQSTGETLTETDVYSYGVVLFELLTGNVPFPLGNKGEMARNAVMLAHMEKLPPDIITLRRNALPADWSADKQQREMEIPVWLLSMIYKCLEKDPANRFTNGCELQEFIQRGTISDERKKAVDTILAQPVKPAADELALRKELVVLQAALAKKENLVKDLQYLVETRDRELIEAQRSLAATRNGVSKSFFFLVFIVALGLGGYAAYDKLLKPGNNVPPPTITNVDNNKLEANRDPATTPAVTPASDKTIKEHRRTPPKKPDKPVAHTSHKPAKKNTPVTNKYYRRHSGTYAILKDTYFYDAPDTNKRSDVYLTAGDATLTLKEENGDFQYAIFIDADGKPIKGWLMKKDFKPETKY</sequence>
<proteinExistence type="predicted"/>
<dbReference type="PROSITE" id="PS50011">
    <property type="entry name" value="PROTEIN_KINASE_DOM"/>
    <property type="match status" value="1"/>
</dbReference>
<keyword evidence="4" id="KW-0067">ATP-binding</keyword>
<dbReference type="Gene3D" id="1.10.510.10">
    <property type="entry name" value="Transferase(Phosphotransferase) domain 1"/>
    <property type="match status" value="1"/>
</dbReference>
<dbReference type="AlphaFoldDB" id="A0A3M9N9I7"/>
<evidence type="ECO:0000256" key="2">
    <source>
        <dbReference type="ARBA" id="ARBA00022741"/>
    </source>
</evidence>
<evidence type="ECO:0000256" key="5">
    <source>
        <dbReference type="SAM" id="MobiDB-lite"/>
    </source>
</evidence>
<comment type="caution">
    <text evidence="7">The sequence shown here is derived from an EMBL/GenBank/DDBJ whole genome shotgun (WGS) entry which is preliminary data.</text>
</comment>
<feature type="domain" description="Protein kinase" evidence="6">
    <location>
        <begin position="11"/>
        <end position="296"/>
    </location>
</feature>
<keyword evidence="3 7" id="KW-0418">Kinase</keyword>
<dbReference type="CDD" id="cd14014">
    <property type="entry name" value="STKc_PknB_like"/>
    <property type="match status" value="1"/>
</dbReference>
<keyword evidence="1" id="KW-0808">Transferase</keyword>
<protein>
    <submittedName>
        <fullName evidence="7">Serine/threonine protein kinase</fullName>
    </submittedName>
</protein>
<name>A0A3M9N9I7_9BACT</name>
<evidence type="ECO:0000313" key="8">
    <source>
        <dbReference type="Proteomes" id="UP000267223"/>
    </source>
</evidence>
<evidence type="ECO:0000256" key="1">
    <source>
        <dbReference type="ARBA" id="ARBA00022679"/>
    </source>
</evidence>
<dbReference type="InterPro" id="IPR011009">
    <property type="entry name" value="Kinase-like_dom_sf"/>
</dbReference>
<dbReference type="PANTHER" id="PTHR43289">
    <property type="entry name" value="MITOGEN-ACTIVATED PROTEIN KINASE KINASE KINASE 20-RELATED"/>
    <property type="match status" value="1"/>
</dbReference>
<accession>A0A3M9N9I7</accession>
<dbReference type="GO" id="GO:0004674">
    <property type="term" value="F:protein serine/threonine kinase activity"/>
    <property type="evidence" value="ECO:0007669"/>
    <property type="project" value="UniProtKB-KW"/>
</dbReference>
<reference evidence="7 8" key="1">
    <citation type="submission" date="2018-11" db="EMBL/GenBank/DDBJ databases">
        <title>Draft genome sequence of Ferruginibacter sp. BO-59.</title>
        <authorList>
            <person name="Im W.T."/>
        </authorList>
    </citation>
    <scope>NUCLEOTIDE SEQUENCE [LARGE SCALE GENOMIC DNA]</scope>
    <source>
        <strain evidence="7 8">BO-59</strain>
    </source>
</reference>
<evidence type="ECO:0000313" key="7">
    <source>
        <dbReference type="EMBL" id="RNI34055.1"/>
    </source>
</evidence>
<keyword evidence="7" id="KW-0723">Serine/threonine-protein kinase</keyword>